<dbReference type="EMBL" id="JARVKF010000002">
    <property type="protein sequence ID" value="KAK9426346.1"/>
    <property type="molecule type" value="Genomic_DNA"/>
</dbReference>
<dbReference type="PANTHER" id="PTHR37490">
    <property type="entry name" value="EXPRESSED PROTEIN"/>
    <property type="match status" value="1"/>
</dbReference>
<sequence length="323" mass="37262">MMTYRGRLIIAICAVFTALVIILPFHRDRLVRWAASDGRFPYPVSSEPKEPSKLEVVVASTKSEDTSWLRTFFPEWKTNIYVVDDWKATLTVSKNKGRESMVYLTHIIINYDNLPEKILFIHASRFAWHNDDPDYDAVPTLRNFQLPYLEQSGYVNLRCVWVIGCPAEIRPIQDENSGEKEPPAAKEVYKASFEELLPEVPVPAVVAVSCCSQFGVTRETIRRRPKEDYIRYRQWLLDTPLKDDTSGRIFEFSWHIIFGKEAVHCPSAEECYCKVFGLCDMHCSNDSCEDRYTLPAFSTLPPGWPELGWDGEHRNYTSPSYVV</sequence>
<organism evidence="1 2">
    <name type="scientific">Seiridium unicorne</name>
    <dbReference type="NCBI Taxonomy" id="138068"/>
    <lineage>
        <taxon>Eukaryota</taxon>
        <taxon>Fungi</taxon>
        <taxon>Dikarya</taxon>
        <taxon>Ascomycota</taxon>
        <taxon>Pezizomycotina</taxon>
        <taxon>Sordariomycetes</taxon>
        <taxon>Xylariomycetidae</taxon>
        <taxon>Amphisphaeriales</taxon>
        <taxon>Sporocadaceae</taxon>
        <taxon>Seiridium</taxon>
    </lineage>
</organism>
<evidence type="ECO:0000313" key="2">
    <source>
        <dbReference type="Proteomes" id="UP001408356"/>
    </source>
</evidence>
<comment type="caution">
    <text evidence="1">The sequence shown here is derived from an EMBL/GenBank/DDBJ whole genome shotgun (WGS) entry which is preliminary data.</text>
</comment>
<accession>A0ABR2VHS5</accession>
<evidence type="ECO:0000313" key="1">
    <source>
        <dbReference type="EMBL" id="KAK9426346.1"/>
    </source>
</evidence>
<reference evidence="1 2" key="1">
    <citation type="journal article" date="2024" name="J. Plant Pathol.">
        <title>Sequence and assembly of the genome of Seiridium unicorne, isolate CBS 538.82, causal agent of cypress canker disease.</title>
        <authorList>
            <person name="Scali E."/>
            <person name="Rocca G.D."/>
            <person name="Danti R."/>
            <person name="Garbelotto M."/>
            <person name="Barberini S."/>
            <person name="Baroncelli R."/>
            <person name="Emiliani G."/>
        </authorList>
    </citation>
    <scope>NUCLEOTIDE SEQUENCE [LARGE SCALE GENOMIC DNA]</scope>
    <source>
        <strain evidence="1 2">BM-138-508</strain>
    </source>
</reference>
<dbReference type="Pfam" id="PF11913">
    <property type="entry name" value="DUF3431"/>
    <property type="match status" value="1"/>
</dbReference>
<proteinExistence type="predicted"/>
<name>A0ABR2VHS5_9PEZI</name>
<protein>
    <submittedName>
        <fullName evidence="1">Uncharacterized protein</fullName>
    </submittedName>
</protein>
<dbReference type="InterPro" id="IPR021838">
    <property type="entry name" value="DUF3431"/>
</dbReference>
<gene>
    <name evidence="1" type="ORF">SUNI508_02787</name>
</gene>
<keyword evidence="2" id="KW-1185">Reference proteome</keyword>
<dbReference type="Proteomes" id="UP001408356">
    <property type="component" value="Unassembled WGS sequence"/>
</dbReference>
<dbReference type="PANTHER" id="PTHR37490:SF3">
    <property type="entry name" value="DUF3431 DOMAIN CONTAINING PROTEIN"/>
    <property type="match status" value="1"/>
</dbReference>